<feature type="domain" description="DUF58" evidence="2">
    <location>
        <begin position="222"/>
        <end position="358"/>
    </location>
</feature>
<evidence type="ECO:0000259" key="2">
    <source>
        <dbReference type="Pfam" id="PF01882"/>
    </source>
</evidence>
<dbReference type="Proteomes" id="UP001416858">
    <property type="component" value="Unassembled WGS sequence"/>
</dbReference>
<dbReference type="PANTHER" id="PTHR34351:SF1">
    <property type="entry name" value="SLR1927 PROTEIN"/>
    <property type="match status" value="1"/>
</dbReference>
<feature type="transmembrane region" description="Helical" evidence="1">
    <location>
        <begin position="42"/>
        <end position="62"/>
    </location>
</feature>
<evidence type="ECO:0000313" key="3">
    <source>
        <dbReference type="EMBL" id="GAA5504938.1"/>
    </source>
</evidence>
<protein>
    <recommendedName>
        <fullName evidence="2">DUF58 domain-containing protein</fullName>
    </recommendedName>
</protein>
<feature type="transmembrane region" description="Helical" evidence="1">
    <location>
        <begin position="18"/>
        <end position="35"/>
    </location>
</feature>
<dbReference type="RefSeq" id="WP_345682046.1">
    <property type="nucleotide sequence ID" value="NZ_BAABRO010000001.1"/>
</dbReference>
<proteinExistence type="predicted"/>
<accession>A0ABP9VNE7</accession>
<evidence type="ECO:0000313" key="4">
    <source>
        <dbReference type="Proteomes" id="UP001416858"/>
    </source>
</evidence>
<dbReference type="InterPro" id="IPR002881">
    <property type="entry name" value="DUF58"/>
</dbReference>
<gene>
    <name evidence="3" type="ORF">Rcae01_00377</name>
</gene>
<evidence type="ECO:0000256" key="1">
    <source>
        <dbReference type="SAM" id="Phobius"/>
    </source>
</evidence>
<comment type="caution">
    <text evidence="3">The sequence shown here is derived from an EMBL/GenBank/DDBJ whole genome shotgun (WGS) entry which is preliminary data.</text>
</comment>
<keyword evidence="1" id="KW-1133">Transmembrane helix</keyword>
<dbReference type="Pfam" id="PF01882">
    <property type="entry name" value="DUF58"/>
    <property type="match status" value="1"/>
</dbReference>
<reference evidence="3 4" key="1">
    <citation type="submission" date="2024-02" db="EMBL/GenBank/DDBJ databases">
        <title>Rhodopirellula caenicola NBRC 110016.</title>
        <authorList>
            <person name="Ichikawa N."/>
            <person name="Katano-Makiyama Y."/>
            <person name="Hidaka K."/>
        </authorList>
    </citation>
    <scope>NUCLEOTIDE SEQUENCE [LARGE SCALE GENOMIC DNA]</scope>
    <source>
        <strain evidence="3 4">NBRC 110016</strain>
    </source>
</reference>
<keyword evidence="1" id="KW-0812">Transmembrane</keyword>
<name>A0ABP9VNE7_9BACT</name>
<keyword evidence="1" id="KW-0472">Membrane</keyword>
<organism evidence="3 4">
    <name type="scientific">Novipirellula caenicola</name>
    <dbReference type="NCBI Taxonomy" id="1536901"/>
    <lineage>
        <taxon>Bacteria</taxon>
        <taxon>Pseudomonadati</taxon>
        <taxon>Planctomycetota</taxon>
        <taxon>Planctomycetia</taxon>
        <taxon>Pirellulales</taxon>
        <taxon>Pirellulaceae</taxon>
        <taxon>Novipirellula</taxon>
    </lineage>
</organism>
<dbReference type="EMBL" id="BAABRO010000001">
    <property type="protein sequence ID" value="GAA5504938.1"/>
    <property type="molecule type" value="Genomic_DNA"/>
</dbReference>
<sequence length="404" mass="44730">MQLRNDSLNSPHYTRKVWLTRLGLHFLFVSTFAMLGGALRGFNLLLVVAGLLVGALFIQWRWSRGTVMALSLRRRLPGDAYVGKPFAVDVEVTNHSRWMTLWMLRVDDTVQSESFSAQRQSDSETPIATIRQIAPLCSESRTTYVMPQARGTLTLGPLRVLSSFPLDLLTARVTNTEQATVDVYPKLLSLNRGWQRVVSGRNDGVTGSTDRTGPNEGDFYGLRPYRDGDTLRKIHWRTSARLEHPVVAQYEQSRRYEVCLMVDAFLESSSASDVLVERAISAAATIALQLAGTTASRVVVAAAGHEAMATLASGAPDNKRKVLSLLSRVRLSPTPDLLGAFEQSVSLSGRSQDVVMLSPRSMQQAIDGVAPSLQKRLDNSFRRGRLRWLDLSSPAGSHWFEDAE</sequence>
<keyword evidence="4" id="KW-1185">Reference proteome</keyword>
<dbReference type="PANTHER" id="PTHR34351">
    <property type="entry name" value="SLR1927 PROTEIN-RELATED"/>
    <property type="match status" value="1"/>
</dbReference>